<dbReference type="PANTHER" id="PTHR43399">
    <property type="entry name" value="SUBTILISIN-RELATED"/>
    <property type="match status" value="1"/>
</dbReference>
<evidence type="ECO:0000313" key="11">
    <source>
        <dbReference type="Proteomes" id="UP000013909"/>
    </source>
</evidence>
<dbReference type="InterPro" id="IPR022398">
    <property type="entry name" value="Peptidase_S8_His-AS"/>
</dbReference>
<dbReference type="PATRIC" id="fig|1288963.3.peg.1588"/>
<sequence length="549" mass="60679">MRKFSLTIFVGLLLCFFQASAYSYTFTGAVFTHADSLKAPNDWFLMDPQEDGIIGTSAQKAHEFLKNKQPKQTVVVAVIDSGVDIAHEDLQGKIWVNTREIPGNGIDDDKNGYVDDVHGWNFIGGSDGSHVAEDSHELTREYVRLKAIYGGLTEDDVKKKQRKEFAYWQRIQRNFETDKAEAEMNFNFFQNMEGMFNQAADIVKEYLSVDDFGAAELSEIETDDSKVKSSVGMLMQVFNNIRDDEMSVNEVISELAEARQHFETQVNFAYNLDFDPRHIVGDDPEDYKDRNYGNNDPTGPDSSHGTHVAGIIAADRNNDLGIKGVAEHVLIMPIRAVPDGDERDKDVANAILYAVDNGAHVINMSFGKSYSPGKKAVDRAVKYAERKGVVLVHAAGNSSKETTPTNNFPNRFYEKKGEASNWLEIGASSWLANEDLPASFSNFSNTGVDFFAPGVDIYSTMPGGEYKKNSGTSMAAPTVAGVAALLLAYYPQLKPSQIRQILKSTVHDESALEVNKPGAEETVSFGKLSRTGGVVNAYRALQMAESMTR</sequence>
<dbReference type="InterPro" id="IPR015500">
    <property type="entry name" value="Peptidase_S8_subtilisin-rel"/>
</dbReference>
<comment type="similarity">
    <text evidence="1 5 6">Belongs to the peptidase S8 family.</text>
</comment>
<evidence type="ECO:0000256" key="1">
    <source>
        <dbReference type="ARBA" id="ARBA00011073"/>
    </source>
</evidence>
<reference evidence="10 11" key="1">
    <citation type="submission" date="2013-02" db="EMBL/GenBank/DDBJ databases">
        <title>A novel strain isolated from Lonar lake, Maharashtra, India.</title>
        <authorList>
            <person name="Singh A."/>
        </authorList>
    </citation>
    <scope>NUCLEOTIDE SEQUENCE [LARGE SCALE GENOMIC DNA]</scope>
    <source>
        <strain evidence="10 11">AK24</strain>
    </source>
</reference>
<keyword evidence="4 5" id="KW-0720">Serine protease</keyword>
<dbReference type="PANTHER" id="PTHR43399:SF4">
    <property type="entry name" value="CELL WALL-ASSOCIATED PROTEASE"/>
    <property type="match status" value="1"/>
</dbReference>
<name>R7ZUX9_9BACT</name>
<evidence type="ECO:0000313" key="10">
    <source>
        <dbReference type="EMBL" id="EON77887.1"/>
    </source>
</evidence>
<dbReference type="Pfam" id="PF00082">
    <property type="entry name" value="Peptidase_S8"/>
    <property type="match status" value="1"/>
</dbReference>
<feature type="chain" id="PRO_5004461972" evidence="8">
    <location>
        <begin position="22"/>
        <end position="549"/>
    </location>
</feature>
<feature type="signal peptide" evidence="8">
    <location>
        <begin position="1"/>
        <end position="21"/>
    </location>
</feature>
<dbReference type="PROSITE" id="PS51892">
    <property type="entry name" value="SUBTILASE"/>
    <property type="match status" value="1"/>
</dbReference>
<keyword evidence="11" id="KW-1185">Reference proteome</keyword>
<evidence type="ECO:0000256" key="6">
    <source>
        <dbReference type="RuleBase" id="RU003355"/>
    </source>
</evidence>
<dbReference type="GO" id="GO:0004252">
    <property type="term" value="F:serine-type endopeptidase activity"/>
    <property type="evidence" value="ECO:0007669"/>
    <property type="project" value="UniProtKB-UniRule"/>
</dbReference>
<dbReference type="PRINTS" id="PR00723">
    <property type="entry name" value="SUBTILISIN"/>
</dbReference>
<accession>R7ZUX9</accession>
<evidence type="ECO:0000256" key="4">
    <source>
        <dbReference type="ARBA" id="ARBA00022825"/>
    </source>
</evidence>
<dbReference type="PROSITE" id="PS00137">
    <property type="entry name" value="SUBTILASE_HIS"/>
    <property type="match status" value="1"/>
</dbReference>
<gene>
    <name evidence="10" type="ORF">ADIS_1600</name>
</gene>
<feature type="active site" description="Charge relay system" evidence="5">
    <location>
        <position position="80"/>
    </location>
</feature>
<evidence type="ECO:0000259" key="9">
    <source>
        <dbReference type="Pfam" id="PF00082"/>
    </source>
</evidence>
<feature type="active site" description="Charge relay system" evidence="5">
    <location>
        <position position="304"/>
    </location>
</feature>
<keyword evidence="3 5" id="KW-0378">Hydrolase</keyword>
<evidence type="ECO:0000256" key="2">
    <source>
        <dbReference type="ARBA" id="ARBA00022670"/>
    </source>
</evidence>
<dbReference type="PROSITE" id="PS00138">
    <property type="entry name" value="SUBTILASE_SER"/>
    <property type="match status" value="1"/>
</dbReference>
<dbReference type="Gene3D" id="3.40.50.200">
    <property type="entry name" value="Peptidase S8/S53 domain"/>
    <property type="match status" value="2"/>
</dbReference>
<dbReference type="InterPro" id="IPR000209">
    <property type="entry name" value="Peptidase_S8/S53_dom"/>
</dbReference>
<dbReference type="InterPro" id="IPR023828">
    <property type="entry name" value="Peptidase_S8_Ser-AS"/>
</dbReference>
<feature type="domain" description="Peptidase S8/S53" evidence="9">
    <location>
        <begin position="72"/>
        <end position="509"/>
    </location>
</feature>
<dbReference type="EMBL" id="AQHR01000048">
    <property type="protein sequence ID" value="EON77887.1"/>
    <property type="molecule type" value="Genomic_DNA"/>
</dbReference>
<dbReference type="CDD" id="cd07483">
    <property type="entry name" value="Peptidases_S8_Subtilisin_Novo-like"/>
    <property type="match status" value="1"/>
</dbReference>
<dbReference type="Proteomes" id="UP000013909">
    <property type="component" value="Unassembled WGS sequence"/>
</dbReference>
<dbReference type="SUPFAM" id="SSF52743">
    <property type="entry name" value="Subtilisin-like"/>
    <property type="match status" value="1"/>
</dbReference>
<feature type="region of interest" description="Disordered" evidence="7">
    <location>
        <begin position="280"/>
        <end position="306"/>
    </location>
</feature>
<proteinExistence type="inferred from homology"/>
<evidence type="ECO:0000256" key="7">
    <source>
        <dbReference type="SAM" id="MobiDB-lite"/>
    </source>
</evidence>
<dbReference type="STRING" id="1232681.ADIS_1600"/>
<feature type="compositionally biased region" description="Polar residues" evidence="7">
    <location>
        <begin position="292"/>
        <end position="305"/>
    </location>
</feature>
<organism evidence="10 11">
    <name type="scientific">Lunatimonas lonarensis</name>
    <dbReference type="NCBI Taxonomy" id="1232681"/>
    <lineage>
        <taxon>Bacteria</taxon>
        <taxon>Pseudomonadati</taxon>
        <taxon>Bacteroidota</taxon>
        <taxon>Cytophagia</taxon>
        <taxon>Cytophagales</taxon>
        <taxon>Cyclobacteriaceae</taxon>
    </lineage>
</organism>
<dbReference type="PROSITE" id="PS00136">
    <property type="entry name" value="SUBTILASE_ASP"/>
    <property type="match status" value="1"/>
</dbReference>
<comment type="caution">
    <text evidence="10">The sequence shown here is derived from an EMBL/GenBank/DDBJ whole genome shotgun (WGS) entry which is preliminary data.</text>
</comment>
<dbReference type="InterPro" id="IPR036852">
    <property type="entry name" value="Peptidase_S8/S53_dom_sf"/>
</dbReference>
<evidence type="ECO:0000256" key="5">
    <source>
        <dbReference type="PROSITE-ProRule" id="PRU01240"/>
    </source>
</evidence>
<feature type="compositionally biased region" description="Basic and acidic residues" evidence="7">
    <location>
        <begin position="280"/>
        <end position="291"/>
    </location>
</feature>
<dbReference type="InterPro" id="IPR034080">
    <property type="entry name" value="Protease_P7-like_dom"/>
</dbReference>
<dbReference type="InterPro" id="IPR051048">
    <property type="entry name" value="Peptidase_S8/S53_subtilisin"/>
</dbReference>
<protein>
    <submittedName>
        <fullName evidence="10">Protease</fullName>
    </submittedName>
</protein>
<keyword evidence="8" id="KW-0732">Signal</keyword>
<keyword evidence="2 5" id="KW-0645">Protease</keyword>
<dbReference type="GO" id="GO:0006508">
    <property type="term" value="P:proteolysis"/>
    <property type="evidence" value="ECO:0007669"/>
    <property type="project" value="UniProtKB-KW"/>
</dbReference>
<evidence type="ECO:0000256" key="3">
    <source>
        <dbReference type="ARBA" id="ARBA00022801"/>
    </source>
</evidence>
<feature type="active site" description="Charge relay system" evidence="5">
    <location>
        <position position="473"/>
    </location>
</feature>
<dbReference type="RefSeq" id="WP_010853739.1">
    <property type="nucleotide sequence ID" value="NZ_AQHR01000048.1"/>
</dbReference>
<evidence type="ECO:0000256" key="8">
    <source>
        <dbReference type="SAM" id="SignalP"/>
    </source>
</evidence>
<dbReference type="InterPro" id="IPR023827">
    <property type="entry name" value="Peptidase_S8_Asp-AS"/>
</dbReference>
<dbReference type="AlphaFoldDB" id="R7ZUX9"/>